<feature type="region of interest" description="Disordered" evidence="2">
    <location>
        <begin position="1075"/>
        <end position="1095"/>
    </location>
</feature>
<dbReference type="Pfam" id="PF00620">
    <property type="entry name" value="RhoGAP"/>
    <property type="match status" value="1"/>
</dbReference>
<evidence type="ECO:0000313" key="7">
    <source>
        <dbReference type="Proteomes" id="UP000383932"/>
    </source>
</evidence>
<feature type="region of interest" description="Disordered" evidence="2">
    <location>
        <begin position="834"/>
        <end position="860"/>
    </location>
</feature>
<dbReference type="Gene3D" id="3.30.1520.10">
    <property type="entry name" value="Phox-like domain"/>
    <property type="match status" value="1"/>
</dbReference>
<dbReference type="OrthoDB" id="185175at2759"/>
<feature type="compositionally biased region" description="Low complexity" evidence="2">
    <location>
        <begin position="1746"/>
        <end position="1759"/>
    </location>
</feature>
<feature type="compositionally biased region" description="Low complexity" evidence="2">
    <location>
        <begin position="438"/>
        <end position="470"/>
    </location>
</feature>
<evidence type="ECO:0000256" key="2">
    <source>
        <dbReference type="SAM" id="MobiDB-lite"/>
    </source>
</evidence>
<feature type="compositionally biased region" description="Polar residues" evidence="2">
    <location>
        <begin position="1151"/>
        <end position="1169"/>
    </location>
</feature>
<feature type="compositionally biased region" description="Low complexity" evidence="2">
    <location>
        <begin position="634"/>
        <end position="672"/>
    </location>
</feature>
<dbReference type="EMBL" id="SSOP01000020">
    <property type="protein sequence ID" value="KAB5594464.1"/>
    <property type="molecule type" value="Genomic_DNA"/>
</dbReference>
<feature type="region of interest" description="Disordered" evidence="2">
    <location>
        <begin position="126"/>
        <end position="159"/>
    </location>
</feature>
<dbReference type="SMART" id="SM00324">
    <property type="entry name" value="RhoGAP"/>
    <property type="match status" value="1"/>
</dbReference>
<feature type="compositionally biased region" description="Polar residues" evidence="2">
    <location>
        <begin position="150"/>
        <end position="159"/>
    </location>
</feature>
<feature type="region of interest" description="Disordered" evidence="2">
    <location>
        <begin position="541"/>
        <end position="582"/>
    </location>
</feature>
<feature type="compositionally biased region" description="Polar residues" evidence="2">
    <location>
        <begin position="834"/>
        <end position="846"/>
    </location>
</feature>
<dbReference type="SUPFAM" id="SSF50729">
    <property type="entry name" value="PH domain-like"/>
    <property type="match status" value="1"/>
</dbReference>
<feature type="region of interest" description="Disordered" evidence="2">
    <location>
        <begin position="1266"/>
        <end position="1380"/>
    </location>
</feature>
<feature type="domain" description="PX" evidence="4">
    <location>
        <begin position="906"/>
        <end position="1024"/>
    </location>
</feature>
<reference evidence="6 7" key="1">
    <citation type="journal article" date="2019" name="Fungal Biol. Biotechnol.">
        <title>Draft genome sequence of fastidious pathogen Ceratobasidium theobromae, which causes vascular-streak dieback in Theobroma cacao.</title>
        <authorList>
            <person name="Ali S.S."/>
            <person name="Asman A."/>
            <person name="Shao J."/>
            <person name="Firmansyah A.P."/>
            <person name="Susilo A.W."/>
            <person name="Rosmana A."/>
            <person name="McMahon P."/>
            <person name="Junaid M."/>
            <person name="Guest D."/>
            <person name="Kheng T.Y."/>
            <person name="Meinhardt L.W."/>
            <person name="Bailey B.A."/>
        </authorList>
    </citation>
    <scope>NUCLEOTIDE SEQUENCE [LARGE SCALE GENOMIC DNA]</scope>
    <source>
        <strain evidence="6 7">CT2</strain>
    </source>
</reference>
<feature type="compositionally biased region" description="Acidic residues" evidence="2">
    <location>
        <begin position="185"/>
        <end position="201"/>
    </location>
</feature>
<feature type="compositionally biased region" description="Polar residues" evidence="2">
    <location>
        <begin position="1670"/>
        <end position="1686"/>
    </location>
</feature>
<keyword evidence="7" id="KW-1185">Reference proteome</keyword>
<feature type="compositionally biased region" description="Low complexity" evidence="2">
    <location>
        <begin position="847"/>
        <end position="860"/>
    </location>
</feature>
<dbReference type="PANTHER" id="PTHR23176">
    <property type="entry name" value="RHO/RAC/CDC GTPASE-ACTIVATING PROTEIN"/>
    <property type="match status" value="1"/>
</dbReference>
<dbReference type="Pfam" id="PF00169">
    <property type="entry name" value="PH"/>
    <property type="match status" value="1"/>
</dbReference>
<organism evidence="6 7">
    <name type="scientific">Ceratobasidium theobromae</name>
    <dbReference type="NCBI Taxonomy" id="1582974"/>
    <lineage>
        <taxon>Eukaryota</taxon>
        <taxon>Fungi</taxon>
        <taxon>Dikarya</taxon>
        <taxon>Basidiomycota</taxon>
        <taxon>Agaricomycotina</taxon>
        <taxon>Agaricomycetes</taxon>
        <taxon>Cantharellales</taxon>
        <taxon>Ceratobasidiaceae</taxon>
        <taxon>Ceratobasidium</taxon>
    </lineage>
</organism>
<feature type="region of interest" description="Disordered" evidence="2">
    <location>
        <begin position="177"/>
        <end position="204"/>
    </location>
</feature>
<proteinExistence type="predicted"/>
<dbReference type="Gene3D" id="2.30.29.30">
    <property type="entry name" value="Pleckstrin-homology domain (PH domain)/Phosphotyrosine-binding domain (PTB)"/>
    <property type="match status" value="1"/>
</dbReference>
<feature type="compositionally biased region" description="Polar residues" evidence="2">
    <location>
        <begin position="1233"/>
        <end position="1244"/>
    </location>
</feature>
<dbReference type="InterPro" id="IPR001849">
    <property type="entry name" value="PH_domain"/>
</dbReference>
<dbReference type="PROSITE" id="PS50195">
    <property type="entry name" value="PX"/>
    <property type="match status" value="1"/>
</dbReference>
<dbReference type="InterPro" id="IPR000198">
    <property type="entry name" value="RhoGAP_dom"/>
</dbReference>
<comment type="caution">
    <text evidence="6">The sequence shown here is derived from an EMBL/GenBank/DDBJ whole genome shotgun (WGS) entry which is preliminary data.</text>
</comment>
<sequence length="1759" mass="189420">MSYDDESDWSDSEPDNDQLQTSVLLGIPDGEMTDPKDLRDPKVSRLGGKPCFIPGIRHPPIESSMCKVCDKPCEVLLHIWCPFENSPMDRVLIVFGCTNSGCQRRAGSIRAFRQLRFNEKYAAKLEKRKQRAKEKEEREKAKASAASGINGKSNPFSMNSTNSIGGMTNVFGGGFGDAAPTNDAGEGDDLASGGSEDEYDYEDSKNADGEIGALADTLTKTSIKSDVNSGGTPAHGWGSGPWYPAIYLNTVYEYITPAKPDGGNKARRETKGGGEWELEGYERSDEDEVFQRYELGGTPLPFHKDDVYARLFPAAPVAPGTHVAVHNAGHSAPRPTYDVSTVARCSQCGGKRAFECQLMPNILNLLKRPTRVDSEDARKRLVAAALGGKGGIGMEWAPRLHNMATTKAERRRTVMNTNNFDPSLISDVVPNPPPNNPPATRTSSRSAAPRQSAQSVSSTSSAPSARQPSQKTLDQILAAATPPGDVQNALRTLLEERNSVVQQNTQLWRIIEKQKLSLASATKDLDRIRAEREKYRRLLEEAAAASGSGSELDRRQGRSPSKVPPTARSVSHGRLHMSRTQSDDVVHQAVHNDLNGHAEAPDVHSAEAPQDPFSADRDLQATRPPPRSESLPVSSGTSKASATASEAPSSSLQSPSAQPVASAPSSLGPPSLDNATLSPRAGKRSARESRLNFPDEIRQVIANIPDSQSEASALAPSQGSVLPNVAAVSPMNFDGTFAQHMSPPAQLARGEHDYTRTPTQSNITGFVAPTQSRVAPEPYTDTDDDLSADGHSSTVYSPAESSSRQGIPTIIRNAPSMTSMNTFANPTTIQTVIRSTPQQDDTASFDSSPVAASPTTSTMSTPPPYLHPTHHIQPSVVQPHKMVRSDSQQTTTTMSPPRLTTFDLGTAAITVPVSHIRPNDRGKEVLSFVIEIALDPMSERDGWKIEKLYSDVLALDVKVRQALGRNALKKIAPLPDAKLFKDNAPAKVDQRKTMLQAYLQSVLNAPWKNPADMIGFFTSDVITNERRPVSHPGYKEGYLTKRGKNFGGWRTRYFVLQSPVLEYYESRGGTHLGSIPLAGSQIGRQQRQTSRETDDENAYRHAFLIIEGKRGPSGALNRHVLCAESDEERDAWVEVLVRYVVGEYDKYSTPDAIQSQGQTQSRASTSSLQEVPRRTRAMSKDEIFKGNALPISQLAPDATNAKLFQVPPPPPELGQPTGGIRASAPIPIEGASRSGTDYQASQDVPLSNSLPSHLDIAMSIANGIAAGAGQPGQRSNSELGHYPDMQQPAPRKSNRASYHPTAVQAQQHHGHQESQRAPSPDKMKISAPMNGAPIPAGQKFGKELEASGGTVGNDRERKAKSGRFWGFGRTGEGEKPPVAAPPAAPVGRAVFGIPLQESLGIAQIANLPAIVFRCIEYLEAKKADQEEGIYRLSGSSAVIKSLKDKFNAEGDVLLVESEDYWDPHAVAGLLKSYLRELPSSILTRDLHLSFLAVIDLADPQERVAELASLISQLPLANYSLLRALTAHLILIVQNSNVNKMTMRNVGIVFSPTLGIPAGVFSLMLNEFNRVFSVEAESGTADVAAPVASSSTGTENVVTPPTDTTTGSARGKRTLSDPSRRNSRSYNEAHADKLLGLAGRTLTVDEESDEGEDAIEDNDHDSEDETDHSGLMTTSPPETPAVTTTHQQRLEAPNDSAHRGHSALVAASRGLHIAPPGQPSQPRSVSGMGPGPGLPQSPRPVGRLPGSPAASSISPSIQRT</sequence>
<dbReference type="SMART" id="SM00233">
    <property type="entry name" value="PH"/>
    <property type="match status" value="1"/>
</dbReference>
<dbReference type="PROSITE" id="PS50238">
    <property type="entry name" value="RHOGAP"/>
    <property type="match status" value="1"/>
</dbReference>
<evidence type="ECO:0000259" key="3">
    <source>
        <dbReference type="PROSITE" id="PS50003"/>
    </source>
</evidence>
<protein>
    <submittedName>
        <fullName evidence="6">Rho-type GTPase-activating protein 2</fullName>
    </submittedName>
</protein>
<dbReference type="CDD" id="cd06093">
    <property type="entry name" value="PX_domain"/>
    <property type="match status" value="1"/>
</dbReference>
<feature type="region of interest" description="Disordered" evidence="2">
    <location>
        <begin position="1"/>
        <end position="42"/>
    </location>
</feature>
<dbReference type="GO" id="GO:0005096">
    <property type="term" value="F:GTPase activator activity"/>
    <property type="evidence" value="ECO:0007669"/>
    <property type="project" value="UniProtKB-KW"/>
</dbReference>
<feature type="region of interest" description="Disordered" evidence="2">
    <location>
        <begin position="1204"/>
        <end position="1244"/>
    </location>
</feature>
<dbReference type="CDD" id="cd13277">
    <property type="entry name" value="PH_Bem3"/>
    <property type="match status" value="1"/>
</dbReference>
<dbReference type="PROSITE" id="PS50003">
    <property type="entry name" value="PH_DOMAIN"/>
    <property type="match status" value="1"/>
</dbReference>
<feature type="compositionally biased region" description="Basic and acidic residues" evidence="2">
    <location>
        <begin position="1310"/>
        <end position="1324"/>
    </location>
</feature>
<dbReference type="SUPFAM" id="SSF48350">
    <property type="entry name" value="GTPase activation domain, GAP"/>
    <property type="match status" value="1"/>
</dbReference>
<feature type="region of interest" description="Disordered" evidence="2">
    <location>
        <begin position="1151"/>
        <end position="1178"/>
    </location>
</feature>
<evidence type="ECO:0000313" key="6">
    <source>
        <dbReference type="EMBL" id="KAB5594464.1"/>
    </source>
</evidence>
<dbReference type="InterPro" id="IPR001683">
    <property type="entry name" value="PX_dom"/>
</dbReference>
<feature type="region of interest" description="Disordered" evidence="2">
    <location>
        <begin position="1584"/>
        <end position="1626"/>
    </location>
</feature>
<feature type="region of interest" description="Disordered" evidence="2">
    <location>
        <begin position="1644"/>
        <end position="1759"/>
    </location>
</feature>
<feature type="compositionally biased region" description="Polar residues" evidence="2">
    <location>
        <begin position="1587"/>
        <end position="1607"/>
    </location>
</feature>
<dbReference type="Pfam" id="PF00787">
    <property type="entry name" value="PX"/>
    <property type="match status" value="1"/>
</dbReference>
<evidence type="ECO:0000256" key="1">
    <source>
        <dbReference type="ARBA" id="ARBA00022468"/>
    </source>
</evidence>
<dbReference type="PANTHER" id="PTHR23176:SF129">
    <property type="entry name" value="RHO GTPASE ACTIVATING PROTEIN AT 16F, ISOFORM E-RELATED"/>
    <property type="match status" value="1"/>
</dbReference>
<feature type="region of interest" description="Disordered" evidence="2">
    <location>
        <begin position="597"/>
        <end position="692"/>
    </location>
</feature>
<dbReference type="GO" id="GO:0035091">
    <property type="term" value="F:phosphatidylinositol binding"/>
    <property type="evidence" value="ECO:0007669"/>
    <property type="project" value="InterPro"/>
</dbReference>
<dbReference type="InterPro" id="IPR007320">
    <property type="entry name" value="PDCD2_C"/>
</dbReference>
<dbReference type="Pfam" id="PF04194">
    <property type="entry name" value="PDCD2_C"/>
    <property type="match status" value="1"/>
</dbReference>
<feature type="domain" description="PH" evidence="3">
    <location>
        <begin position="1032"/>
        <end position="1141"/>
    </location>
</feature>
<feature type="compositionally biased region" description="Low complexity" evidence="2">
    <location>
        <begin position="541"/>
        <end position="550"/>
    </location>
</feature>
<dbReference type="InterPro" id="IPR050729">
    <property type="entry name" value="Rho-GAP"/>
</dbReference>
<dbReference type="SUPFAM" id="SSF64268">
    <property type="entry name" value="PX domain"/>
    <property type="match status" value="1"/>
</dbReference>
<dbReference type="GO" id="GO:0007165">
    <property type="term" value="P:signal transduction"/>
    <property type="evidence" value="ECO:0007669"/>
    <property type="project" value="InterPro"/>
</dbReference>
<feature type="compositionally biased region" description="Acidic residues" evidence="2">
    <location>
        <begin position="1644"/>
        <end position="1665"/>
    </location>
</feature>
<gene>
    <name evidence="6" type="ORF">CTheo_2095</name>
</gene>
<feature type="region of interest" description="Disordered" evidence="2">
    <location>
        <begin position="418"/>
        <end position="470"/>
    </location>
</feature>
<dbReference type="Proteomes" id="UP000383932">
    <property type="component" value="Unassembled WGS sequence"/>
</dbReference>
<name>A0A5N5QRY0_9AGAM</name>
<feature type="domain" description="Rho-GAP" evidence="5">
    <location>
        <begin position="1393"/>
        <end position="1582"/>
    </location>
</feature>
<dbReference type="InterPro" id="IPR011993">
    <property type="entry name" value="PH-like_dom_sf"/>
</dbReference>
<feature type="compositionally biased region" description="Acidic residues" evidence="2">
    <location>
        <begin position="1"/>
        <end position="16"/>
    </location>
</feature>
<feature type="compositionally biased region" description="Basic and acidic residues" evidence="2">
    <location>
        <begin position="33"/>
        <end position="42"/>
    </location>
</feature>
<evidence type="ECO:0000259" key="5">
    <source>
        <dbReference type="PROSITE" id="PS50238"/>
    </source>
</evidence>
<feature type="compositionally biased region" description="Basic and acidic residues" evidence="2">
    <location>
        <begin position="133"/>
        <end position="142"/>
    </location>
</feature>
<dbReference type="Gene3D" id="1.10.555.10">
    <property type="entry name" value="Rho GTPase activation protein"/>
    <property type="match status" value="1"/>
</dbReference>
<dbReference type="GO" id="GO:0005737">
    <property type="term" value="C:cytoplasm"/>
    <property type="evidence" value="ECO:0007669"/>
    <property type="project" value="InterPro"/>
</dbReference>
<feature type="compositionally biased region" description="Polar residues" evidence="2">
    <location>
        <begin position="790"/>
        <end position="806"/>
    </location>
</feature>
<dbReference type="InterPro" id="IPR008936">
    <property type="entry name" value="Rho_GTPase_activation_prot"/>
</dbReference>
<feature type="region of interest" description="Disordered" evidence="2">
    <location>
        <begin position="771"/>
        <end position="807"/>
    </location>
</feature>
<dbReference type="InterPro" id="IPR036871">
    <property type="entry name" value="PX_dom_sf"/>
</dbReference>
<accession>A0A5N5QRY0</accession>
<evidence type="ECO:0000259" key="4">
    <source>
        <dbReference type="PROSITE" id="PS50195"/>
    </source>
</evidence>
<keyword evidence="1" id="KW-0343">GTPase activation</keyword>